<evidence type="ECO:0000313" key="6">
    <source>
        <dbReference type="Proteomes" id="UP000076532"/>
    </source>
</evidence>
<dbReference type="SUPFAM" id="SSF90123">
    <property type="entry name" value="ABC transporter transmembrane region"/>
    <property type="match status" value="1"/>
</dbReference>
<keyword evidence="6" id="KW-1185">Reference proteome</keyword>
<evidence type="ECO:0000313" key="5">
    <source>
        <dbReference type="EMBL" id="KZP04155.1"/>
    </source>
</evidence>
<dbReference type="Proteomes" id="UP000076532">
    <property type="component" value="Unassembled WGS sequence"/>
</dbReference>
<accession>A0A167UPI2</accession>
<dbReference type="GO" id="GO:0005524">
    <property type="term" value="F:ATP binding"/>
    <property type="evidence" value="ECO:0007669"/>
    <property type="project" value="InterPro"/>
</dbReference>
<organism evidence="5 6">
    <name type="scientific">Athelia psychrophila</name>
    <dbReference type="NCBI Taxonomy" id="1759441"/>
    <lineage>
        <taxon>Eukaryota</taxon>
        <taxon>Fungi</taxon>
        <taxon>Dikarya</taxon>
        <taxon>Basidiomycota</taxon>
        <taxon>Agaricomycotina</taxon>
        <taxon>Agaricomycetes</taxon>
        <taxon>Agaricomycetidae</taxon>
        <taxon>Atheliales</taxon>
        <taxon>Atheliaceae</taxon>
        <taxon>Athelia</taxon>
    </lineage>
</organism>
<proteinExistence type="predicted"/>
<evidence type="ECO:0000256" key="1">
    <source>
        <dbReference type="ARBA" id="ARBA00022692"/>
    </source>
</evidence>
<dbReference type="GO" id="GO:0016020">
    <property type="term" value="C:membrane"/>
    <property type="evidence" value="ECO:0007669"/>
    <property type="project" value="InterPro"/>
</dbReference>
<dbReference type="EMBL" id="KV417953">
    <property type="protein sequence ID" value="KZP04155.1"/>
    <property type="molecule type" value="Genomic_DNA"/>
</dbReference>
<keyword evidence="2 4" id="KW-1133">Transmembrane helix</keyword>
<name>A0A167UPI2_9AGAM</name>
<evidence type="ECO:0000256" key="2">
    <source>
        <dbReference type="ARBA" id="ARBA00022989"/>
    </source>
</evidence>
<feature type="transmembrane region" description="Helical" evidence="4">
    <location>
        <begin position="51"/>
        <end position="81"/>
    </location>
</feature>
<dbReference type="Gene3D" id="1.20.1560.10">
    <property type="entry name" value="ABC transporter type 1, transmembrane domain"/>
    <property type="match status" value="1"/>
</dbReference>
<keyword evidence="1 4" id="KW-0812">Transmembrane</keyword>
<evidence type="ECO:0000256" key="4">
    <source>
        <dbReference type="SAM" id="Phobius"/>
    </source>
</evidence>
<sequence>MCTMGEAPGPCTREGNVSIECRLFGSSSAHWFWLVVQPSQVAHREPHVAQYFTFTCLALAFSCSWALTLTILCAVPALILIQGVSQALVGPLVVQEQTHTAIATGKSSPLPVQNPCARQDIRRAEPCGEKLHVGMGPSSAFAQFGMMAMFVQGFWIGAHLVHSGQNSAEEVMSVFWECLIATSNPQMCIPAADRSPRASAHSRRLRDSILTWISFTPELLILPY</sequence>
<dbReference type="OrthoDB" id="6500128at2759"/>
<evidence type="ECO:0000256" key="3">
    <source>
        <dbReference type="ARBA" id="ARBA00023136"/>
    </source>
</evidence>
<gene>
    <name evidence="5" type="ORF">FIBSPDRAFT_424799</name>
</gene>
<reference evidence="5 6" key="1">
    <citation type="journal article" date="2016" name="Mol. Biol. Evol.">
        <title>Comparative Genomics of Early-Diverging Mushroom-Forming Fungi Provides Insights into the Origins of Lignocellulose Decay Capabilities.</title>
        <authorList>
            <person name="Nagy L.G."/>
            <person name="Riley R."/>
            <person name="Tritt A."/>
            <person name="Adam C."/>
            <person name="Daum C."/>
            <person name="Floudas D."/>
            <person name="Sun H."/>
            <person name="Yadav J.S."/>
            <person name="Pangilinan J."/>
            <person name="Larsson K.H."/>
            <person name="Matsuura K."/>
            <person name="Barry K."/>
            <person name="Labutti K."/>
            <person name="Kuo R."/>
            <person name="Ohm R.A."/>
            <person name="Bhattacharya S.S."/>
            <person name="Shirouzu T."/>
            <person name="Yoshinaga Y."/>
            <person name="Martin F.M."/>
            <person name="Grigoriev I.V."/>
            <person name="Hibbett D.S."/>
        </authorList>
    </citation>
    <scope>NUCLEOTIDE SEQUENCE [LARGE SCALE GENOMIC DNA]</scope>
    <source>
        <strain evidence="5 6">CBS 109695</strain>
    </source>
</reference>
<protein>
    <submittedName>
        <fullName evidence="5">Uncharacterized protein</fullName>
    </submittedName>
</protein>
<dbReference type="InterPro" id="IPR036640">
    <property type="entry name" value="ABC1_TM_sf"/>
</dbReference>
<dbReference type="AlphaFoldDB" id="A0A167UPI2"/>
<dbReference type="STRING" id="436010.A0A167UPI2"/>
<keyword evidence="3 4" id="KW-0472">Membrane</keyword>